<feature type="binding site" evidence="12">
    <location>
        <position position="122"/>
    </location>
    <ligand>
        <name>Mg(2+)</name>
        <dbReference type="ChEBI" id="CHEBI:18420"/>
    </ligand>
</feature>
<keyword evidence="3 12" id="KW-0698">rRNA processing</keyword>
<dbReference type="EMBL" id="AZCV01000001">
    <property type="protein sequence ID" value="KRK38378.1"/>
    <property type="molecule type" value="Genomic_DNA"/>
</dbReference>
<evidence type="ECO:0000256" key="8">
    <source>
        <dbReference type="ARBA" id="ARBA00022759"/>
    </source>
</evidence>
<evidence type="ECO:0000256" key="11">
    <source>
        <dbReference type="ARBA" id="ARBA00022884"/>
    </source>
</evidence>
<dbReference type="InterPro" id="IPR000999">
    <property type="entry name" value="RNase_III_dom"/>
</dbReference>
<protein>
    <recommendedName>
        <fullName evidence="12">Ribonuclease 3</fullName>
        <ecNumber evidence="12">3.1.26.3</ecNumber>
    </recommendedName>
    <alternativeName>
        <fullName evidence="12">Ribonuclease III</fullName>
        <shortName evidence="12">RNase III</shortName>
    </alternativeName>
</protein>
<keyword evidence="4 12" id="KW-0507">mRNA processing</keyword>
<feature type="active site" evidence="12">
    <location>
        <position position="125"/>
    </location>
</feature>
<dbReference type="SMART" id="SM00358">
    <property type="entry name" value="DSRM"/>
    <property type="match status" value="1"/>
</dbReference>
<keyword evidence="16" id="KW-1185">Reference proteome</keyword>
<dbReference type="InterPro" id="IPR014720">
    <property type="entry name" value="dsRBD_dom"/>
</dbReference>
<dbReference type="Pfam" id="PF00035">
    <property type="entry name" value="dsrm"/>
    <property type="match status" value="1"/>
</dbReference>
<keyword evidence="6 12" id="KW-0479">Metal-binding</keyword>
<feature type="active site" evidence="12">
    <location>
        <position position="53"/>
    </location>
</feature>
<keyword evidence="5 12" id="KW-0540">Nuclease</keyword>
<dbReference type="GO" id="GO:0003725">
    <property type="term" value="F:double-stranded RNA binding"/>
    <property type="evidence" value="ECO:0007669"/>
    <property type="project" value="TreeGrafter"/>
</dbReference>
<dbReference type="RefSeq" id="WP_056946294.1">
    <property type="nucleotide sequence ID" value="NZ_AZCV01000001.1"/>
</dbReference>
<keyword evidence="9 12" id="KW-0378">Hydrolase</keyword>
<dbReference type="CDD" id="cd00593">
    <property type="entry name" value="RIBOc"/>
    <property type="match status" value="1"/>
</dbReference>
<comment type="subunit">
    <text evidence="12">Homodimer.</text>
</comment>
<comment type="similarity">
    <text evidence="2">Belongs to the ribonuclease III family.</text>
</comment>
<dbReference type="PROSITE" id="PS50142">
    <property type="entry name" value="RNASE_3_2"/>
    <property type="match status" value="1"/>
</dbReference>
<dbReference type="PANTHER" id="PTHR11207">
    <property type="entry name" value="RIBONUCLEASE III"/>
    <property type="match status" value="1"/>
</dbReference>
<dbReference type="SUPFAM" id="SSF69065">
    <property type="entry name" value="RNase III domain-like"/>
    <property type="match status" value="1"/>
</dbReference>
<dbReference type="GO" id="GO:0010468">
    <property type="term" value="P:regulation of gene expression"/>
    <property type="evidence" value="ECO:0007669"/>
    <property type="project" value="TreeGrafter"/>
</dbReference>
<dbReference type="GO" id="GO:0005737">
    <property type="term" value="C:cytoplasm"/>
    <property type="evidence" value="ECO:0007669"/>
    <property type="project" value="UniProtKB-SubCell"/>
</dbReference>
<keyword evidence="8 12" id="KW-0255">Endonuclease</keyword>
<dbReference type="FunFam" id="1.10.1520.10:FF:000001">
    <property type="entry name" value="Ribonuclease 3"/>
    <property type="match status" value="1"/>
</dbReference>
<reference evidence="15 16" key="1">
    <citation type="journal article" date="2015" name="Genome Announc.">
        <title>Expanding the biotechnology potential of lactobacilli through comparative genomics of 213 strains and associated genera.</title>
        <authorList>
            <person name="Sun Z."/>
            <person name="Harris H.M."/>
            <person name="McCann A."/>
            <person name="Guo C."/>
            <person name="Argimon S."/>
            <person name="Zhang W."/>
            <person name="Yang X."/>
            <person name="Jeffery I.B."/>
            <person name="Cooney J.C."/>
            <person name="Kagawa T.F."/>
            <person name="Liu W."/>
            <person name="Song Y."/>
            <person name="Salvetti E."/>
            <person name="Wrobel A."/>
            <person name="Rasinkangas P."/>
            <person name="Parkhill J."/>
            <person name="Rea M.C."/>
            <person name="O'Sullivan O."/>
            <person name="Ritari J."/>
            <person name="Douillard F.P."/>
            <person name="Paul Ross R."/>
            <person name="Yang R."/>
            <person name="Briner A.E."/>
            <person name="Felis G.E."/>
            <person name="de Vos W.M."/>
            <person name="Barrangou R."/>
            <person name="Klaenhammer T.R."/>
            <person name="Caufield P.W."/>
            <person name="Cui Y."/>
            <person name="Zhang H."/>
            <person name="O'Toole P.W."/>
        </authorList>
    </citation>
    <scope>NUCLEOTIDE SEQUENCE [LARGE SCALE GENOMIC DNA]</scope>
    <source>
        <strain evidence="15 16">DSM 20534</strain>
    </source>
</reference>
<dbReference type="Proteomes" id="UP000050909">
    <property type="component" value="Unassembled WGS sequence"/>
</dbReference>
<dbReference type="GO" id="GO:0008033">
    <property type="term" value="P:tRNA processing"/>
    <property type="evidence" value="ECO:0007669"/>
    <property type="project" value="UniProtKB-KW"/>
</dbReference>
<dbReference type="CDD" id="cd10845">
    <property type="entry name" value="DSRM_RNAse_III_family"/>
    <property type="match status" value="1"/>
</dbReference>
<keyword evidence="11 12" id="KW-0694">RNA-binding</keyword>
<dbReference type="GO" id="GO:0006364">
    <property type="term" value="P:rRNA processing"/>
    <property type="evidence" value="ECO:0007669"/>
    <property type="project" value="UniProtKB-UniRule"/>
</dbReference>
<evidence type="ECO:0000313" key="16">
    <source>
        <dbReference type="Proteomes" id="UP000050909"/>
    </source>
</evidence>
<comment type="catalytic activity">
    <reaction evidence="1 12">
        <text>Endonucleolytic cleavage to 5'-phosphomonoester.</text>
        <dbReference type="EC" id="3.1.26.3"/>
    </reaction>
</comment>
<evidence type="ECO:0000259" key="14">
    <source>
        <dbReference type="PROSITE" id="PS50142"/>
    </source>
</evidence>
<dbReference type="SUPFAM" id="SSF54768">
    <property type="entry name" value="dsRNA-binding domain-like"/>
    <property type="match status" value="1"/>
</dbReference>
<comment type="function">
    <text evidence="12">Digests double-stranded RNA. Involved in the processing of primary rRNA transcript to yield the immediate precursors to the large and small rRNAs (23S and 16S). Processes some mRNAs, and tRNAs when they are encoded in the rRNA operon. Processes pre-crRNA and tracrRNA of type II CRISPR loci if present in the organism.</text>
</comment>
<evidence type="ECO:0000256" key="12">
    <source>
        <dbReference type="HAMAP-Rule" id="MF_00104"/>
    </source>
</evidence>
<evidence type="ECO:0000256" key="3">
    <source>
        <dbReference type="ARBA" id="ARBA00022552"/>
    </source>
</evidence>
<keyword evidence="10 12" id="KW-0460">Magnesium</keyword>
<dbReference type="Gene3D" id="3.30.160.20">
    <property type="match status" value="1"/>
</dbReference>
<comment type="caution">
    <text evidence="15">The sequence shown here is derived from an EMBL/GenBank/DDBJ whole genome shotgun (WGS) entry which is preliminary data.</text>
</comment>
<organism evidence="15 16">
    <name type="scientific">Amylolactobacillus amylotrophicus DSM 20534</name>
    <dbReference type="NCBI Taxonomy" id="1423722"/>
    <lineage>
        <taxon>Bacteria</taxon>
        <taxon>Bacillati</taxon>
        <taxon>Bacillota</taxon>
        <taxon>Bacilli</taxon>
        <taxon>Lactobacillales</taxon>
        <taxon>Lactobacillaceae</taxon>
        <taxon>Amylolactobacillus</taxon>
    </lineage>
</organism>
<feature type="domain" description="DRBM" evidence="13">
    <location>
        <begin position="162"/>
        <end position="231"/>
    </location>
</feature>
<dbReference type="GO" id="GO:0004525">
    <property type="term" value="F:ribonuclease III activity"/>
    <property type="evidence" value="ECO:0007669"/>
    <property type="project" value="UniProtKB-UniRule"/>
</dbReference>
<dbReference type="PROSITE" id="PS00517">
    <property type="entry name" value="RNASE_3_1"/>
    <property type="match status" value="1"/>
</dbReference>
<evidence type="ECO:0000256" key="5">
    <source>
        <dbReference type="ARBA" id="ARBA00022722"/>
    </source>
</evidence>
<dbReference type="InterPro" id="IPR011907">
    <property type="entry name" value="RNase_III"/>
</dbReference>
<dbReference type="PANTHER" id="PTHR11207:SF0">
    <property type="entry name" value="RIBONUCLEASE 3"/>
    <property type="match status" value="1"/>
</dbReference>
<dbReference type="GO" id="GO:0046872">
    <property type="term" value="F:metal ion binding"/>
    <property type="evidence" value="ECO:0007669"/>
    <property type="project" value="UniProtKB-KW"/>
</dbReference>
<dbReference type="HAMAP" id="MF_00104">
    <property type="entry name" value="RNase_III"/>
    <property type="match status" value="1"/>
</dbReference>
<keyword evidence="12" id="KW-0963">Cytoplasm</keyword>
<sequence>MVSAQFVSKLRQDYKIEFKNLALLDEAFTHSSYANEHQEMHLHNYEKLEFLGDAVLELTISEYVYHKYPELDEGELTRLRSNIVRTDGFSSFAIEAGFKDAILLGKGEEKSGARERKTLLEDVFEAFNGALFLDGGIEQVKLFLNQTVFPIIDSGKFNAAPDYKTKLQELLQQNGPVEIEYRVVREEEVVSDTTFTIDLYVEGKKVATAKGRNKKQAEQNVAQVALKEINEDGVEA</sequence>
<comment type="subcellular location">
    <subcellularLocation>
        <location evidence="12">Cytoplasm</location>
    </subcellularLocation>
</comment>
<evidence type="ECO:0000256" key="6">
    <source>
        <dbReference type="ARBA" id="ARBA00022723"/>
    </source>
</evidence>
<gene>
    <name evidence="12" type="primary">rnc</name>
    <name evidence="15" type="ORF">FC62_GL000061</name>
</gene>
<evidence type="ECO:0000256" key="2">
    <source>
        <dbReference type="ARBA" id="ARBA00010183"/>
    </source>
</evidence>
<dbReference type="EC" id="3.1.26.3" evidence="12"/>
<keyword evidence="7 12" id="KW-0699">rRNA-binding</keyword>
<comment type="cofactor">
    <cofactor evidence="12">
        <name>Mg(2+)</name>
        <dbReference type="ChEBI" id="CHEBI:18420"/>
    </cofactor>
</comment>
<feature type="binding site" evidence="12">
    <location>
        <position position="49"/>
    </location>
    <ligand>
        <name>Mg(2+)</name>
        <dbReference type="ChEBI" id="CHEBI:18420"/>
    </ligand>
</feature>
<evidence type="ECO:0000256" key="4">
    <source>
        <dbReference type="ARBA" id="ARBA00022664"/>
    </source>
</evidence>
<evidence type="ECO:0000256" key="10">
    <source>
        <dbReference type="ARBA" id="ARBA00022842"/>
    </source>
</evidence>
<feature type="domain" description="RNase III" evidence="14">
    <location>
        <begin position="7"/>
        <end position="136"/>
    </location>
</feature>
<dbReference type="PROSITE" id="PS50137">
    <property type="entry name" value="DS_RBD"/>
    <property type="match status" value="1"/>
</dbReference>
<keyword evidence="12" id="KW-0819">tRNA processing</keyword>
<dbReference type="GO" id="GO:0019843">
    <property type="term" value="F:rRNA binding"/>
    <property type="evidence" value="ECO:0007669"/>
    <property type="project" value="UniProtKB-KW"/>
</dbReference>
<dbReference type="PATRIC" id="fig|1423722.3.peg.61"/>
<evidence type="ECO:0000256" key="1">
    <source>
        <dbReference type="ARBA" id="ARBA00000109"/>
    </source>
</evidence>
<accession>A0A0R1H4S1</accession>
<dbReference type="Gene3D" id="1.10.1520.10">
    <property type="entry name" value="Ribonuclease III domain"/>
    <property type="match status" value="1"/>
</dbReference>
<dbReference type="GO" id="GO:0006397">
    <property type="term" value="P:mRNA processing"/>
    <property type="evidence" value="ECO:0007669"/>
    <property type="project" value="UniProtKB-UniRule"/>
</dbReference>
<dbReference type="AlphaFoldDB" id="A0A0R1H4S1"/>
<evidence type="ECO:0000256" key="7">
    <source>
        <dbReference type="ARBA" id="ARBA00022730"/>
    </source>
</evidence>
<name>A0A0R1H4S1_9LACO</name>
<dbReference type="NCBIfam" id="TIGR02191">
    <property type="entry name" value="RNaseIII"/>
    <property type="match status" value="1"/>
</dbReference>
<evidence type="ECO:0000259" key="13">
    <source>
        <dbReference type="PROSITE" id="PS50137"/>
    </source>
</evidence>
<evidence type="ECO:0000256" key="9">
    <source>
        <dbReference type="ARBA" id="ARBA00022801"/>
    </source>
</evidence>
<evidence type="ECO:0000313" key="15">
    <source>
        <dbReference type="EMBL" id="KRK38378.1"/>
    </source>
</evidence>
<feature type="binding site" evidence="12">
    <location>
        <position position="125"/>
    </location>
    <ligand>
        <name>Mg(2+)</name>
        <dbReference type="ChEBI" id="CHEBI:18420"/>
    </ligand>
</feature>
<dbReference type="InterPro" id="IPR036389">
    <property type="entry name" value="RNase_III_sf"/>
</dbReference>
<proteinExistence type="inferred from homology"/>
<dbReference type="SMART" id="SM00535">
    <property type="entry name" value="RIBOc"/>
    <property type="match status" value="1"/>
</dbReference>
<dbReference type="Pfam" id="PF14622">
    <property type="entry name" value="Ribonucleas_3_3"/>
    <property type="match status" value="1"/>
</dbReference>